<evidence type="ECO:0000256" key="4">
    <source>
        <dbReference type="ARBA" id="ARBA00022692"/>
    </source>
</evidence>
<proteinExistence type="predicted"/>
<dbReference type="Proteomes" id="UP000477722">
    <property type="component" value="Unassembled WGS sequence"/>
</dbReference>
<evidence type="ECO:0000313" key="11">
    <source>
        <dbReference type="Proteomes" id="UP000477722"/>
    </source>
</evidence>
<name>A0A6G4X4E6_9ACTN</name>
<keyword evidence="4 9" id="KW-0812">Transmembrane</keyword>
<dbReference type="GO" id="GO:0015138">
    <property type="term" value="F:fumarate transmembrane transporter activity"/>
    <property type="evidence" value="ECO:0007669"/>
    <property type="project" value="TreeGrafter"/>
</dbReference>
<feature type="transmembrane region" description="Helical" evidence="9">
    <location>
        <begin position="196"/>
        <end position="213"/>
    </location>
</feature>
<dbReference type="PANTHER" id="PTHR42865:SF1">
    <property type="entry name" value="AEROBIC C4-DICARBOXYLATE TRANSPORT PROTEIN"/>
    <property type="match status" value="1"/>
</dbReference>
<organism evidence="10 11">
    <name type="scientific">Streptomyces boncukensis</name>
    <dbReference type="NCBI Taxonomy" id="2711219"/>
    <lineage>
        <taxon>Bacteria</taxon>
        <taxon>Bacillati</taxon>
        <taxon>Actinomycetota</taxon>
        <taxon>Actinomycetes</taxon>
        <taxon>Kitasatosporales</taxon>
        <taxon>Streptomycetaceae</taxon>
        <taxon>Streptomyces</taxon>
    </lineage>
</organism>
<dbReference type="SUPFAM" id="SSF118215">
    <property type="entry name" value="Proton glutamate symport protein"/>
    <property type="match status" value="1"/>
</dbReference>
<keyword evidence="5" id="KW-0769">Symport</keyword>
<feature type="compositionally biased region" description="Low complexity" evidence="8">
    <location>
        <begin position="485"/>
        <end position="499"/>
    </location>
</feature>
<evidence type="ECO:0000256" key="1">
    <source>
        <dbReference type="ARBA" id="ARBA00004651"/>
    </source>
</evidence>
<feature type="transmembrane region" description="Helical" evidence="9">
    <location>
        <begin position="57"/>
        <end position="80"/>
    </location>
</feature>
<gene>
    <name evidence="10" type="ORF">G5C65_25925</name>
</gene>
<dbReference type="GO" id="GO:0015141">
    <property type="term" value="F:succinate transmembrane transporter activity"/>
    <property type="evidence" value="ECO:0007669"/>
    <property type="project" value="TreeGrafter"/>
</dbReference>
<accession>A0A6G4X4E6</accession>
<dbReference type="PRINTS" id="PR00173">
    <property type="entry name" value="EDTRNSPORT"/>
</dbReference>
<evidence type="ECO:0000256" key="2">
    <source>
        <dbReference type="ARBA" id="ARBA00022448"/>
    </source>
</evidence>
<evidence type="ECO:0000256" key="7">
    <source>
        <dbReference type="ARBA" id="ARBA00023136"/>
    </source>
</evidence>
<keyword evidence="2" id="KW-0813">Transport</keyword>
<dbReference type="FunFam" id="1.10.3860.10:FF:000001">
    <property type="entry name" value="C4-dicarboxylate transport protein"/>
    <property type="match status" value="1"/>
</dbReference>
<evidence type="ECO:0000256" key="5">
    <source>
        <dbReference type="ARBA" id="ARBA00022847"/>
    </source>
</evidence>
<feature type="transmembrane region" description="Helical" evidence="9">
    <location>
        <begin position="122"/>
        <end position="144"/>
    </location>
</feature>
<dbReference type="PANTHER" id="PTHR42865">
    <property type="entry name" value="PROTON/GLUTAMATE-ASPARTATE SYMPORTER"/>
    <property type="match status" value="1"/>
</dbReference>
<dbReference type="EMBL" id="JAAKZZ010000343">
    <property type="protein sequence ID" value="NGO71727.1"/>
    <property type="molecule type" value="Genomic_DNA"/>
</dbReference>
<feature type="compositionally biased region" description="Basic and acidic residues" evidence="8">
    <location>
        <begin position="470"/>
        <end position="484"/>
    </location>
</feature>
<dbReference type="InterPro" id="IPR036458">
    <property type="entry name" value="Na:dicarbo_symporter_sf"/>
</dbReference>
<protein>
    <submittedName>
        <fullName evidence="10">Cation:dicarboxylase symporter family transporter</fullName>
    </submittedName>
</protein>
<evidence type="ECO:0000256" key="3">
    <source>
        <dbReference type="ARBA" id="ARBA00022475"/>
    </source>
</evidence>
<keyword evidence="3" id="KW-1003">Cell membrane</keyword>
<sequence length="517" mass="54091">MVTPVTRRCIVAGTCYESLTQWRTYGSTRSRDVSEKTPQARAEQVKAARTRRDRTHYLYIGVIAAVVLGVVLGFAAPGVATELKPLGTGFVALIKMMISPVIFCTIVLGIGSVRQAAKVGAVGGLALGYFLLMSLVALAIGLAVGNVLEPGSGLHITDAARDAGADQAKEGGEDTVEFLLGIIPKTMVSAFTEGEVLQTLLVALLVGFALQAMGRAGEPVLRGVGHLQRLVFRVLAMVMWAAPVGAFGAMAAVVGETGADALKSLAVIMVGFYITCFLFVFVVLGLILRICTGVNIFSLLKYLGREFLLILSTSSSESALPRLIAKMEHLGVSKPVVGITVPTGYSFNLDGTMIYLTMASIFVAEAMGDPLSVGQQISLLIFMFIASKGAAGVTGAGLATLAGGLQSHRPELVDGVGLIVGIDRFMSEARALTNFAGNAVATVLVGTWTKEIDRERAGQVLAGKIPFDERTLLADEGHEPHESSPDAPGTPEAAETPEAPEGPDAPEPPGTPDKVNA</sequence>
<dbReference type="GO" id="GO:0015366">
    <property type="term" value="F:malate:proton symporter activity"/>
    <property type="evidence" value="ECO:0007669"/>
    <property type="project" value="TreeGrafter"/>
</dbReference>
<feature type="region of interest" description="Disordered" evidence="8">
    <location>
        <begin position="470"/>
        <end position="517"/>
    </location>
</feature>
<evidence type="ECO:0000256" key="9">
    <source>
        <dbReference type="SAM" id="Phobius"/>
    </source>
</evidence>
<dbReference type="Pfam" id="PF00375">
    <property type="entry name" value="SDF"/>
    <property type="match status" value="1"/>
</dbReference>
<dbReference type="InterPro" id="IPR001991">
    <property type="entry name" value="Na-dicarboxylate_symporter"/>
</dbReference>
<feature type="transmembrane region" description="Helical" evidence="9">
    <location>
        <begin position="266"/>
        <end position="288"/>
    </location>
</feature>
<reference evidence="10 11" key="1">
    <citation type="submission" date="2020-02" db="EMBL/GenBank/DDBJ databases">
        <title>Whole-genome analyses of novel actinobacteria.</title>
        <authorList>
            <person name="Sahin N."/>
            <person name="Tatar D."/>
        </authorList>
    </citation>
    <scope>NUCLEOTIDE SEQUENCE [LARGE SCALE GENOMIC DNA]</scope>
    <source>
        <strain evidence="10 11">SB3404</strain>
    </source>
</reference>
<dbReference type="GO" id="GO:0070778">
    <property type="term" value="P:L-aspartate transmembrane transport"/>
    <property type="evidence" value="ECO:0007669"/>
    <property type="project" value="TreeGrafter"/>
</dbReference>
<evidence type="ECO:0000313" key="10">
    <source>
        <dbReference type="EMBL" id="NGO71727.1"/>
    </source>
</evidence>
<evidence type="ECO:0000256" key="8">
    <source>
        <dbReference type="SAM" id="MobiDB-lite"/>
    </source>
</evidence>
<evidence type="ECO:0000256" key="6">
    <source>
        <dbReference type="ARBA" id="ARBA00022989"/>
    </source>
</evidence>
<dbReference type="Gene3D" id="1.10.3860.10">
    <property type="entry name" value="Sodium:dicarboxylate symporter"/>
    <property type="match status" value="1"/>
</dbReference>
<dbReference type="GO" id="GO:0005886">
    <property type="term" value="C:plasma membrane"/>
    <property type="evidence" value="ECO:0007669"/>
    <property type="project" value="UniProtKB-SubCell"/>
</dbReference>
<comment type="caution">
    <text evidence="10">The sequence shown here is derived from an EMBL/GenBank/DDBJ whole genome shotgun (WGS) entry which is preliminary data.</text>
</comment>
<keyword evidence="11" id="KW-1185">Reference proteome</keyword>
<keyword evidence="7 9" id="KW-0472">Membrane</keyword>
<keyword evidence="6 9" id="KW-1133">Transmembrane helix</keyword>
<feature type="transmembrane region" description="Helical" evidence="9">
    <location>
        <begin position="234"/>
        <end position="254"/>
    </location>
</feature>
<comment type="subcellular location">
    <subcellularLocation>
        <location evidence="1">Cell membrane</location>
        <topology evidence="1">Multi-pass membrane protein</topology>
    </subcellularLocation>
</comment>
<dbReference type="AlphaFoldDB" id="A0A6G4X4E6"/>
<feature type="transmembrane region" description="Helical" evidence="9">
    <location>
        <begin position="86"/>
        <end position="110"/>
    </location>
</feature>